<gene>
    <name evidence="6" type="ORF">E1218_24840</name>
</gene>
<organism evidence="6 7">
    <name type="scientific">Kribbella turkmenica</name>
    <dbReference type="NCBI Taxonomy" id="2530375"/>
    <lineage>
        <taxon>Bacteria</taxon>
        <taxon>Bacillati</taxon>
        <taxon>Actinomycetota</taxon>
        <taxon>Actinomycetes</taxon>
        <taxon>Propionibacteriales</taxon>
        <taxon>Kribbellaceae</taxon>
        <taxon>Kribbella</taxon>
    </lineage>
</organism>
<protein>
    <recommendedName>
        <fullName evidence="5">Sulfatase N-terminal domain-containing protein</fullName>
    </recommendedName>
</protein>
<accession>A0A4R4WMV8</accession>
<keyword evidence="4" id="KW-0106">Calcium</keyword>
<dbReference type="SUPFAM" id="SSF53649">
    <property type="entry name" value="Alkaline phosphatase-like"/>
    <property type="match status" value="1"/>
</dbReference>
<comment type="similarity">
    <text evidence="1">Belongs to the sulfatase family.</text>
</comment>
<evidence type="ECO:0000313" key="7">
    <source>
        <dbReference type="Proteomes" id="UP000295172"/>
    </source>
</evidence>
<dbReference type="Proteomes" id="UP000295172">
    <property type="component" value="Unassembled WGS sequence"/>
</dbReference>
<dbReference type="GO" id="GO:0046872">
    <property type="term" value="F:metal ion binding"/>
    <property type="evidence" value="ECO:0007669"/>
    <property type="project" value="UniProtKB-KW"/>
</dbReference>
<dbReference type="PANTHER" id="PTHR42693">
    <property type="entry name" value="ARYLSULFATASE FAMILY MEMBER"/>
    <property type="match status" value="1"/>
</dbReference>
<dbReference type="InterPro" id="IPR050738">
    <property type="entry name" value="Sulfatase"/>
</dbReference>
<dbReference type="RefSeq" id="WP_132324170.1">
    <property type="nucleotide sequence ID" value="NZ_SMKR01000122.1"/>
</dbReference>
<dbReference type="InterPro" id="IPR024607">
    <property type="entry name" value="Sulfatase_CS"/>
</dbReference>
<dbReference type="PROSITE" id="PS00523">
    <property type="entry name" value="SULFATASE_1"/>
    <property type="match status" value="1"/>
</dbReference>
<evidence type="ECO:0000256" key="3">
    <source>
        <dbReference type="ARBA" id="ARBA00022801"/>
    </source>
</evidence>
<feature type="domain" description="Sulfatase N-terminal" evidence="5">
    <location>
        <begin position="40"/>
        <end position="369"/>
    </location>
</feature>
<keyword evidence="7" id="KW-1185">Reference proteome</keyword>
<evidence type="ECO:0000256" key="2">
    <source>
        <dbReference type="ARBA" id="ARBA00022723"/>
    </source>
</evidence>
<evidence type="ECO:0000313" key="6">
    <source>
        <dbReference type="EMBL" id="TDD19007.1"/>
    </source>
</evidence>
<dbReference type="Gene3D" id="3.40.720.10">
    <property type="entry name" value="Alkaline Phosphatase, subunit A"/>
    <property type="match status" value="1"/>
</dbReference>
<evidence type="ECO:0000259" key="5">
    <source>
        <dbReference type="Pfam" id="PF00884"/>
    </source>
</evidence>
<dbReference type="EMBL" id="SMKR01000122">
    <property type="protein sequence ID" value="TDD19007.1"/>
    <property type="molecule type" value="Genomic_DNA"/>
</dbReference>
<dbReference type="InterPro" id="IPR000917">
    <property type="entry name" value="Sulfatase_N"/>
</dbReference>
<dbReference type="PANTHER" id="PTHR42693:SF53">
    <property type="entry name" value="ENDO-4-O-SULFATASE"/>
    <property type="match status" value="1"/>
</dbReference>
<dbReference type="OrthoDB" id="9777306at2"/>
<dbReference type="Gene3D" id="2.60.120.560">
    <property type="entry name" value="Exo-inulinase, domain 1"/>
    <property type="match status" value="1"/>
</dbReference>
<proteinExistence type="inferred from homology"/>
<dbReference type="InterPro" id="IPR017850">
    <property type="entry name" value="Alkaline_phosphatase_core_sf"/>
</dbReference>
<comment type="caution">
    <text evidence="6">The sequence shown here is derived from an EMBL/GenBank/DDBJ whole genome shotgun (WGS) entry which is preliminary data.</text>
</comment>
<reference evidence="6 7" key="1">
    <citation type="submission" date="2019-02" db="EMBL/GenBank/DDBJ databases">
        <title>Draft genome sequences of novel Actinobacteria.</title>
        <authorList>
            <person name="Sahin N."/>
            <person name="Ay H."/>
            <person name="Saygin H."/>
        </authorList>
    </citation>
    <scope>NUCLEOTIDE SEQUENCE [LARGE SCALE GENOMIC DNA]</scope>
    <source>
        <strain evidence="6 7">16K104</strain>
    </source>
</reference>
<keyword evidence="2" id="KW-0479">Metal-binding</keyword>
<keyword evidence="3" id="KW-0378">Hydrolase</keyword>
<dbReference type="Pfam" id="PF00884">
    <property type="entry name" value="Sulfatase"/>
    <property type="match status" value="1"/>
</dbReference>
<dbReference type="GO" id="GO:0004065">
    <property type="term" value="F:arylsulfatase activity"/>
    <property type="evidence" value="ECO:0007669"/>
    <property type="project" value="TreeGrafter"/>
</dbReference>
<evidence type="ECO:0000256" key="1">
    <source>
        <dbReference type="ARBA" id="ARBA00008779"/>
    </source>
</evidence>
<dbReference type="AlphaFoldDB" id="A0A4R4WMV8"/>
<evidence type="ECO:0000256" key="4">
    <source>
        <dbReference type="ARBA" id="ARBA00022837"/>
    </source>
</evidence>
<name>A0A4R4WMV8_9ACTN</name>
<sequence length="665" mass="71319">MSRHTTATIGVLGLGLVTASGHLGIAAAETVTGAGVATRPNVIMILTDDLGFADTSLYGGSVDTPNIAALARAGVSFSDGYAAAPVCAPSRLGLMTGRDPARWGGDSNVSARQLPVDLTGDRAPGPTMGKVLQTSGYSTMAVGKWDLSGITRFMGEDEVQDKPNLPHTLGFDRFYGILAGLAQYCPENDNATFEWDAAAGRYLSQDPDQYLTDEFSAQGADFVSEHAGRDDPFFLYLSYNAPHVPLQTRSECSLPPPIQDERDRYEEMVRIVDEGVGRVMNSLDAADGVIGNHSTDPNVRNTMVVFTSDNGPEHEWETGELTGRKYTTFEGGVRVPFAMTWPARIPAGTQYGEMVSALDLLPTFATAAGAPWDDGDRQGVDLVSRVLTGQPAHDSLQWRYYGDNVKGGVPIGTARLAVRSGQVKYLRDVTPTGDVSEHLFDFGRDYDGDGAPDGHTERHDEVDNPQYAQRRQRLIHTLQDWTTQLSLDEPFEVFRSATGLPDGYAAYGGMWSQTDDARLRVTTDAPVHMTAPATFFRDSSSEADVELSGAGAAALVTHAGTGPAGTTAQLRLNGYRTELVTGSDVVRLSRLEDGVPTVVARGTLSAAVHAGTTYRLRTIHAGSRIEVYVDGAKVLSWRDNQPHEGGSVGLHASATATFDNLRVGN</sequence>